<dbReference type="EMBL" id="CP024847">
    <property type="protein sequence ID" value="AUR53013.1"/>
    <property type="molecule type" value="Genomic_DNA"/>
</dbReference>
<dbReference type="GO" id="GO:0043683">
    <property type="term" value="P:type IV pilus assembly"/>
    <property type="evidence" value="ECO:0007669"/>
    <property type="project" value="InterPro"/>
</dbReference>
<dbReference type="PROSITE" id="PS00409">
    <property type="entry name" value="PROKAR_NTER_METHYL"/>
    <property type="match status" value="1"/>
</dbReference>
<dbReference type="AlphaFoldDB" id="A0A2I7N983"/>
<dbReference type="NCBIfam" id="TIGR02532">
    <property type="entry name" value="IV_pilin_GFxxxE"/>
    <property type="match status" value="1"/>
</dbReference>
<dbReference type="Pfam" id="PF07963">
    <property type="entry name" value="N_methyl"/>
    <property type="match status" value="1"/>
</dbReference>
<gene>
    <name evidence="2" type="ORF">CUN60_12160</name>
</gene>
<dbReference type="InterPro" id="IPR031982">
    <property type="entry name" value="PilE-like"/>
</dbReference>
<organism evidence="2 3">
    <name type="scientific">Aquella oligotrophica</name>
    <dbReference type="NCBI Taxonomy" id="2067065"/>
    <lineage>
        <taxon>Bacteria</taxon>
        <taxon>Pseudomonadati</taxon>
        <taxon>Pseudomonadota</taxon>
        <taxon>Betaproteobacteria</taxon>
        <taxon>Neisseriales</taxon>
        <taxon>Neisseriaceae</taxon>
        <taxon>Aquella</taxon>
    </lineage>
</organism>
<dbReference type="SUPFAM" id="SSF54523">
    <property type="entry name" value="Pili subunits"/>
    <property type="match status" value="1"/>
</dbReference>
<dbReference type="Proteomes" id="UP000236655">
    <property type="component" value="Chromosome"/>
</dbReference>
<evidence type="ECO:0000313" key="2">
    <source>
        <dbReference type="EMBL" id="AUR53013.1"/>
    </source>
</evidence>
<dbReference type="Gene3D" id="3.30.700.10">
    <property type="entry name" value="Glycoprotein, Type 4 Pilin"/>
    <property type="match status" value="1"/>
</dbReference>
<dbReference type="InterPro" id="IPR012902">
    <property type="entry name" value="N_methyl_site"/>
</dbReference>
<name>A0A2I7N983_9NEIS</name>
<evidence type="ECO:0008006" key="4">
    <source>
        <dbReference type="Google" id="ProtNLM"/>
    </source>
</evidence>
<evidence type="ECO:0000256" key="1">
    <source>
        <dbReference type="SAM" id="Phobius"/>
    </source>
</evidence>
<keyword evidence="1" id="KW-0812">Transmembrane</keyword>
<keyword evidence="1" id="KW-1133">Transmembrane helix</keyword>
<dbReference type="Pfam" id="PF16732">
    <property type="entry name" value="ComP_DUS"/>
    <property type="match status" value="1"/>
</dbReference>
<protein>
    <recommendedName>
        <fullName evidence="4">Prepilin-type N-terminal cleavage/methylation domain-containing protein</fullName>
    </recommendedName>
</protein>
<keyword evidence="1" id="KW-0472">Membrane</keyword>
<evidence type="ECO:0000313" key="3">
    <source>
        <dbReference type="Proteomes" id="UP000236655"/>
    </source>
</evidence>
<proteinExistence type="predicted"/>
<dbReference type="OrthoDB" id="8595466at2"/>
<feature type="transmembrane region" description="Helical" evidence="1">
    <location>
        <begin position="12"/>
        <end position="31"/>
    </location>
</feature>
<sequence>MKKIKGFSLIELMIVIAIMAILATISVPIFGSTVGLKANRNAAEQLMYQDAQFMERFYSENGSYLNVQNNYPTLPYTQSPTTGTVQYTIGFLGNTTNANSYTLIAMPQGAQNQTGMIVCLDSDGNLKESATVNCT</sequence>
<keyword evidence="3" id="KW-1185">Reference proteome</keyword>
<dbReference type="KEGG" id="nba:CUN60_12160"/>
<reference evidence="3" key="1">
    <citation type="submission" date="2017-11" db="EMBL/GenBank/DDBJ databases">
        <authorList>
            <person name="Chan K.G."/>
            <person name="Lee L.S."/>
        </authorList>
    </citation>
    <scope>NUCLEOTIDE SEQUENCE [LARGE SCALE GENOMIC DNA]</scope>
    <source>
        <strain evidence="3">DSM 100970</strain>
    </source>
</reference>
<dbReference type="InterPro" id="IPR045584">
    <property type="entry name" value="Pilin-like"/>
</dbReference>
<dbReference type="RefSeq" id="WP_102952299.1">
    <property type="nucleotide sequence ID" value="NZ_CP024847.1"/>
</dbReference>
<accession>A0A2I7N983</accession>